<dbReference type="RefSeq" id="WP_061804327.1">
    <property type="nucleotide sequence ID" value="NZ_FOXX01000004.1"/>
</dbReference>
<gene>
    <name evidence="3" type="ORF">SAMN02745910_01972</name>
</gene>
<dbReference type="Proteomes" id="UP000182762">
    <property type="component" value="Unassembled WGS sequence"/>
</dbReference>
<proteinExistence type="predicted"/>
<evidence type="ECO:0000313" key="3">
    <source>
        <dbReference type="EMBL" id="SFQ54806.1"/>
    </source>
</evidence>
<organism evidence="3 4">
    <name type="scientific">Priestia endophytica DSM 13796</name>
    <dbReference type="NCBI Taxonomy" id="1121089"/>
    <lineage>
        <taxon>Bacteria</taxon>
        <taxon>Bacillati</taxon>
        <taxon>Bacillota</taxon>
        <taxon>Bacilli</taxon>
        <taxon>Bacillales</taxon>
        <taxon>Bacillaceae</taxon>
        <taxon>Priestia</taxon>
    </lineage>
</organism>
<feature type="region of interest" description="Disordered" evidence="1">
    <location>
        <begin position="26"/>
        <end position="77"/>
    </location>
</feature>
<keyword evidence="4" id="KW-1185">Reference proteome</keyword>
<reference evidence="3 4" key="1">
    <citation type="submission" date="2016-10" db="EMBL/GenBank/DDBJ databases">
        <authorList>
            <person name="Varghese N."/>
            <person name="Submissions S."/>
        </authorList>
    </citation>
    <scope>NUCLEOTIDE SEQUENCE [LARGE SCALE GENOMIC DNA]</scope>
    <source>
        <strain evidence="3 4">DSM 13796</strain>
    </source>
</reference>
<evidence type="ECO:0008006" key="5">
    <source>
        <dbReference type="Google" id="ProtNLM"/>
    </source>
</evidence>
<protein>
    <recommendedName>
        <fullName evidence="5">Lipoprotein</fullName>
    </recommendedName>
</protein>
<accession>A0A1I5ZED2</accession>
<name>A0A1I5ZED2_9BACI</name>
<feature type="chain" id="PRO_5045664326" description="Lipoprotein" evidence="2">
    <location>
        <begin position="21"/>
        <end position="226"/>
    </location>
</feature>
<dbReference type="GeneID" id="93710647"/>
<evidence type="ECO:0000256" key="1">
    <source>
        <dbReference type="SAM" id="MobiDB-lite"/>
    </source>
</evidence>
<feature type="compositionally biased region" description="Low complexity" evidence="1">
    <location>
        <begin position="34"/>
        <end position="54"/>
    </location>
</feature>
<sequence>MKKTFLTFPLIGMLTIGTLAGCGTSEENTAQNGSDTNSTSETNNNAATNESDTSNDLKQYARDDNKQDDGMEDDFDLVGTLESEKDNELVMMIDKEKVTVKKASSFKTDEPDNTEVKGKLVKVEVNAKNEEAESLELMPQAKADDNGVYDKDQDGEYNVIGTFVKEDDKSLTVKVKSGEKTYEKTADFEHDDDSNQDLKDKVVRLEVTKDDKVESVEMNREDQDMK</sequence>
<dbReference type="PROSITE" id="PS51257">
    <property type="entry name" value="PROKAR_LIPOPROTEIN"/>
    <property type="match status" value="1"/>
</dbReference>
<feature type="signal peptide" evidence="2">
    <location>
        <begin position="1"/>
        <end position="20"/>
    </location>
</feature>
<evidence type="ECO:0000256" key="2">
    <source>
        <dbReference type="SAM" id="SignalP"/>
    </source>
</evidence>
<comment type="caution">
    <text evidence="3">The sequence shown here is derived from an EMBL/GenBank/DDBJ whole genome shotgun (WGS) entry which is preliminary data.</text>
</comment>
<dbReference type="EMBL" id="FOXX01000004">
    <property type="protein sequence ID" value="SFQ54806.1"/>
    <property type="molecule type" value="Genomic_DNA"/>
</dbReference>
<evidence type="ECO:0000313" key="4">
    <source>
        <dbReference type="Proteomes" id="UP000182762"/>
    </source>
</evidence>
<feature type="compositionally biased region" description="Basic and acidic residues" evidence="1">
    <location>
        <begin position="59"/>
        <end position="69"/>
    </location>
</feature>
<keyword evidence="2" id="KW-0732">Signal</keyword>